<name>A0A0F9KIA2_9ZZZZ</name>
<sequence>DGSFLQELRDKTAQLEKIAKESQDES</sequence>
<evidence type="ECO:0000313" key="1">
    <source>
        <dbReference type="EMBL" id="KKM21908.1"/>
    </source>
</evidence>
<protein>
    <submittedName>
        <fullName evidence="1">Uncharacterized protein</fullName>
    </submittedName>
</protein>
<dbReference type="AlphaFoldDB" id="A0A0F9KIA2"/>
<gene>
    <name evidence="1" type="ORF">LCGC14_1630630</name>
</gene>
<dbReference type="EMBL" id="LAZR01013450">
    <property type="protein sequence ID" value="KKM21908.1"/>
    <property type="molecule type" value="Genomic_DNA"/>
</dbReference>
<reference evidence="1" key="1">
    <citation type="journal article" date="2015" name="Nature">
        <title>Complex archaea that bridge the gap between prokaryotes and eukaryotes.</title>
        <authorList>
            <person name="Spang A."/>
            <person name="Saw J.H."/>
            <person name="Jorgensen S.L."/>
            <person name="Zaremba-Niedzwiedzka K."/>
            <person name="Martijn J."/>
            <person name="Lind A.E."/>
            <person name="van Eijk R."/>
            <person name="Schleper C."/>
            <person name="Guy L."/>
            <person name="Ettema T.J."/>
        </authorList>
    </citation>
    <scope>NUCLEOTIDE SEQUENCE</scope>
</reference>
<accession>A0A0F9KIA2</accession>
<proteinExistence type="predicted"/>
<feature type="non-terminal residue" evidence="1">
    <location>
        <position position="1"/>
    </location>
</feature>
<comment type="caution">
    <text evidence="1">The sequence shown here is derived from an EMBL/GenBank/DDBJ whole genome shotgun (WGS) entry which is preliminary data.</text>
</comment>
<organism evidence="1">
    <name type="scientific">marine sediment metagenome</name>
    <dbReference type="NCBI Taxonomy" id="412755"/>
    <lineage>
        <taxon>unclassified sequences</taxon>
        <taxon>metagenomes</taxon>
        <taxon>ecological metagenomes</taxon>
    </lineage>
</organism>